<gene>
    <name evidence="3" type="ORF">NEA10_04780</name>
</gene>
<dbReference type="Pfam" id="PF03235">
    <property type="entry name" value="GmrSD_N"/>
    <property type="match status" value="1"/>
</dbReference>
<reference evidence="3" key="1">
    <citation type="submission" date="2022-06" db="EMBL/GenBank/DDBJ databases">
        <title>Genome sequence of Phormidium yuhuli AB48 isolated from an industrial photobioreactor environment.</title>
        <authorList>
            <person name="Qiu Y."/>
            <person name="Noonan A.J.C."/>
            <person name="Dofher K."/>
            <person name="Koch M."/>
            <person name="Kieft B."/>
            <person name="Lin X."/>
            <person name="Ziels R.M."/>
            <person name="Hallam S.J."/>
        </authorList>
    </citation>
    <scope>NUCLEOTIDE SEQUENCE</scope>
    <source>
        <strain evidence="3">AB48</strain>
    </source>
</reference>
<evidence type="ECO:0000313" key="3">
    <source>
        <dbReference type="EMBL" id="USR92043.1"/>
    </source>
</evidence>
<keyword evidence="3" id="KW-0540">Nuclease</keyword>
<evidence type="ECO:0000313" key="4">
    <source>
        <dbReference type="Proteomes" id="UP001056708"/>
    </source>
</evidence>
<keyword evidence="3" id="KW-0378">Hydrolase</keyword>
<evidence type="ECO:0000259" key="2">
    <source>
        <dbReference type="Pfam" id="PF07510"/>
    </source>
</evidence>
<organism evidence="3 4">
    <name type="scientific">Phormidium yuhuli AB48</name>
    <dbReference type="NCBI Taxonomy" id="2940671"/>
    <lineage>
        <taxon>Bacteria</taxon>
        <taxon>Bacillati</taxon>
        <taxon>Cyanobacteriota</taxon>
        <taxon>Cyanophyceae</taxon>
        <taxon>Oscillatoriophycideae</taxon>
        <taxon>Oscillatoriales</taxon>
        <taxon>Oscillatoriaceae</taxon>
        <taxon>Phormidium</taxon>
        <taxon>Phormidium yuhuli</taxon>
    </lineage>
</organism>
<keyword evidence="4" id="KW-1185">Reference proteome</keyword>
<dbReference type="PANTHER" id="PTHR35149">
    <property type="entry name" value="SLL5132 PROTEIN"/>
    <property type="match status" value="1"/>
</dbReference>
<dbReference type="GO" id="GO:0004519">
    <property type="term" value="F:endonuclease activity"/>
    <property type="evidence" value="ECO:0007669"/>
    <property type="project" value="UniProtKB-KW"/>
</dbReference>
<name>A0ABY5AV97_9CYAN</name>
<proteinExistence type="predicted"/>
<keyword evidence="3" id="KW-0255">Endonuclease</keyword>
<dbReference type="Proteomes" id="UP001056708">
    <property type="component" value="Chromosome"/>
</dbReference>
<accession>A0ABY5AV97</accession>
<sequence>MTRLNFDTQTMTFRQLLGNGVTYQVPPFQRDYAWGEDEWEDIWQDINTLFEEEGETAHYMGYLVLQSSDYKHFTIIDGQQRITTLSLLILAGLSLLQDLITADIDSQRNQRRQQQLQNSYIGDVDPVSLLSYPKLQLNRHSNRFYQTYLVPLDRIPNRGLNGSERQLRKAFFGFKDRLQERQGLGEDRGQEIAKFVDVWVDKLVFTVITVTDELNAFKVFETLNARGVRLSSTDLLKNYLFSLLSQGDRHPLEVESLELFWERIVGLLGQESFPEFLRIFWNRQYPLVRKRDLFKTLKRQITTREQGFALLRSLDRCAEIYTALQDVQDVNWTASEKRSLQALRLFETRQSLSFLIACYERFFESDRPVFTRILKAISVISFRYSVICGLPNYDQERRYNNIARRIHEGTLKPSSDVFRELRSLTPEDKPFKAAFINKCFPTFQRQNKQIVRYILFNIEKQNYGREFDLESASYTLEHILPEHPGADWDDLDDSQQEQLRYRLGNLTLLEASLNRQVGNQGYPVKRDIYAESRFGITQAIAEQYDEWNGQKIESRQRQLANIAAGIWRFEFP</sequence>
<protein>
    <submittedName>
        <fullName evidence="3">DUF262 domain-containing HNH endonuclease family protein</fullName>
    </submittedName>
</protein>
<evidence type="ECO:0000259" key="1">
    <source>
        <dbReference type="Pfam" id="PF03235"/>
    </source>
</evidence>
<dbReference type="EMBL" id="CP098611">
    <property type="protein sequence ID" value="USR92043.1"/>
    <property type="molecule type" value="Genomic_DNA"/>
</dbReference>
<dbReference type="Pfam" id="PF07510">
    <property type="entry name" value="GmrSD_C"/>
    <property type="match status" value="1"/>
</dbReference>
<dbReference type="RefSeq" id="WP_252664122.1">
    <property type="nucleotide sequence ID" value="NZ_CP098611.1"/>
</dbReference>
<dbReference type="InterPro" id="IPR011089">
    <property type="entry name" value="GmrSD_C"/>
</dbReference>
<dbReference type="InterPro" id="IPR004919">
    <property type="entry name" value="GmrSD_N"/>
</dbReference>
<dbReference type="PANTHER" id="PTHR35149:SF2">
    <property type="entry name" value="DUF262 DOMAIN-CONTAINING PROTEIN"/>
    <property type="match status" value="1"/>
</dbReference>
<feature type="domain" description="GmrSD restriction endonucleases N-terminal" evidence="1">
    <location>
        <begin position="15"/>
        <end position="241"/>
    </location>
</feature>
<feature type="domain" description="GmrSD restriction endonucleases C-terminal" evidence="2">
    <location>
        <begin position="426"/>
        <end position="561"/>
    </location>
</feature>